<evidence type="ECO:0000259" key="5">
    <source>
        <dbReference type="Pfam" id="PF25087"/>
    </source>
</evidence>
<dbReference type="Proteomes" id="UP000297280">
    <property type="component" value="Unassembled WGS sequence"/>
</dbReference>
<dbReference type="InterPro" id="IPR050179">
    <property type="entry name" value="Trans_hexapeptide_repeat"/>
</dbReference>
<keyword evidence="7" id="KW-1185">Reference proteome</keyword>
<dbReference type="EMBL" id="PQXO01000594">
    <property type="protein sequence ID" value="TGO83769.1"/>
    <property type="molecule type" value="Genomic_DNA"/>
</dbReference>
<reference evidence="6 7" key="1">
    <citation type="submission" date="2017-12" db="EMBL/GenBank/DDBJ databases">
        <title>Comparative genomics of Botrytis spp.</title>
        <authorList>
            <person name="Valero-Jimenez C.A."/>
            <person name="Tapia P."/>
            <person name="Veloso J."/>
            <person name="Silva-Moreno E."/>
            <person name="Staats M."/>
            <person name="Valdes J.H."/>
            <person name="Van Kan J.A.L."/>
        </authorList>
    </citation>
    <scope>NUCLEOTIDE SEQUENCE [LARGE SCALE GENOMIC DNA]</scope>
    <source>
        <strain evidence="6 7">MUCL3349</strain>
    </source>
</reference>
<evidence type="ECO:0000256" key="1">
    <source>
        <dbReference type="ARBA" id="ARBA00022605"/>
    </source>
</evidence>
<dbReference type="GO" id="GO:0016740">
    <property type="term" value="F:transferase activity"/>
    <property type="evidence" value="ECO:0007669"/>
    <property type="project" value="UniProtKB-KW"/>
</dbReference>
<comment type="caution">
    <text evidence="6">The sequence shown here is derived from an EMBL/GenBank/DDBJ whole genome shotgun (WGS) entry which is preliminary data.</text>
</comment>
<dbReference type="InterPro" id="IPR018357">
    <property type="entry name" value="Hexapep_transf_CS"/>
</dbReference>
<proteinExistence type="predicted"/>
<sequence>MANLPPNIDFDRHEWAAMADFTGQNVYSTSANAYGYANLRIYNKEAVTRLEHTHELFIIHHTVAADSRCHGFNTSIGSTDSFTGSIKISGRCGIIICRPGMISSMVHLNASDEKIILKTGCRIDNDVYIGPGVVIGIGVHVCANVRIAGDTEISNHTNVESGVIIGWNVRIGANVLIGQNVVIGRNVVIGISAVIEMGVVIEDNVRIGTMAKIPRMGRIKAGTKVGDNAIYSPQ</sequence>
<evidence type="ECO:0000256" key="4">
    <source>
        <dbReference type="ARBA" id="ARBA00023154"/>
    </source>
</evidence>
<evidence type="ECO:0000313" key="7">
    <source>
        <dbReference type="Proteomes" id="UP000297280"/>
    </source>
</evidence>
<dbReference type="InterPro" id="IPR011004">
    <property type="entry name" value="Trimer_LpxA-like_sf"/>
</dbReference>
<organism evidence="6 7">
    <name type="scientific">Botrytis porri</name>
    <dbReference type="NCBI Taxonomy" id="87229"/>
    <lineage>
        <taxon>Eukaryota</taxon>
        <taxon>Fungi</taxon>
        <taxon>Dikarya</taxon>
        <taxon>Ascomycota</taxon>
        <taxon>Pezizomycotina</taxon>
        <taxon>Leotiomycetes</taxon>
        <taxon>Helotiales</taxon>
        <taxon>Sclerotiniaceae</taxon>
        <taxon>Botrytis</taxon>
    </lineage>
</organism>
<dbReference type="OrthoDB" id="3557058at2759"/>
<keyword evidence="4" id="KW-0457">Lysine biosynthesis</keyword>
<evidence type="ECO:0000313" key="6">
    <source>
        <dbReference type="EMBL" id="TGO83769.1"/>
    </source>
</evidence>
<protein>
    <recommendedName>
        <fullName evidence="5">Mannose-1-phosphate guanyltransferase C-terminal domain-containing protein</fullName>
    </recommendedName>
</protein>
<name>A0A4Z1KQI3_9HELO</name>
<keyword evidence="3" id="KW-0220">Diaminopimelate biosynthesis</keyword>
<feature type="domain" description="Mannose-1-phosphate guanyltransferase C-terminal" evidence="5">
    <location>
        <begin position="113"/>
        <end position="189"/>
    </location>
</feature>
<dbReference type="GO" id="GO:0009085">
    <property type="term" value="P:lysine biosynthetic process"/>
    <property type="evidence" value="ECO:0007669"/>
    <property type="project" value="UniProtKB-KW"/>
</dbReference>
<keyword evidence="2" id="KW-0808">Transferase</keyword>
<dbReference type="AlphaFoldDB" id="A0A4Z1KQI3"/>
<evidence type="ECO:0000256" key="3">
    <source>
        <dbReference type="ARBA" id="ARBA00022915"/>
    </source>
</evidence>
<dbReference type="Pfam" id="PF25087">
    <property type="entry name" value="GMPPB_C"/>
    <property type="match status" value="1"/>
</dbReference>
<dbReference type="STRING" id="87229.A0A4Z1KQI3"/>
<keyword evidence="1" id="KW-0028">Amino-acid biosynthesis</keyword>
<evidence type="ECO:0000256" key="2">
    <source>
        <dbReference type="ARBA" id="ARBA00022679"/>
    </source>
</evidence>
<accession>A0A4Z1KQI3</accession>
<gene>
    <name evidence="6" type="ORF">BPOR_0595g00050</name>
</gene>
<dbReference type="PANTHER" id="PTHR43300">
    <property type="entry name" value="ACETYLTRANSFERASE"/>
    <property type="match status" value="1"/>
</dbReference>
<dbReference type="PROSITE" id="PS00101">
    <property type="entry name" value="HEXAPEP_TRANSFERASES"/>
    <property type="match status" value="2"/>
</dbReference>
<dbReference type="Gene3D" id="2.160.10.10">
    <property type="entry name" value="Hexapeptide repeat proteins"/>
    <property type="match status" value="2"/>
</dbReference>
<dbReference type="PANTHER" id="PTHR43300:SF10">
    <property type="entry name" value="2,3,4,5-TETRAHYDROPYRIDINE-2,6-DICARBOXYLATE N-ACETYLTRANSFERASE"/>
    <property type="match status" value="1"/>
</dbReference>
<dbReference type="SUPFAM" id="SSF51161">
    <property type="entry name" value="Trimeric LpxA-like enzymes"/>
    <property type="match status" value="1"/>
</dbReference>
<dbReference type="InterPro" id="IPR056729">
    <property type="entry name" value="GMPPB_C"/>
</dbReference>
<dbReference type="GO" id="GO:0019877">
    <property type="term" value="P:diaminopimelate biosynthetic process"/>
    <property type="evidence" value="ECO:0007669"/>
    <property type="project" value="UniProtKB-KW"/>
</dbReference>